<dbReference type="PIRSF" id="PIRSF010044">
    <property type="entry name" value="UCP010044"/>
    <property type="match status" value="1"/>
</dbReference>
<dbReference type="InterPro" id="IPR016562">
    <property type="entry name" value="Proteasome_assmbl_chp_2_euk"/>
</dbReference>
<dbReference type="GO" id="GO:0005634">
    <property type="term" value="C:nucleus"/>
    <property type="evidence" value="ECO:0007669"/>
    <property type="project" value="TreeGrafter"/>
</dbReference>
<dbReference type="SUPFAM" id="SSF159659">
    <property type="entry name" value="Cgl1923-like"/>
    <property type="match status" value="1"/>
</dbReference>
<reference evidence="5 6" key="1">
    <citation type="submission" date="2016-10" db="EMBL/GenBank/DDBJ databases">
        <authorList>
            <person name="Cai Z."/>
        </authorList>
    </citation>
    <scope>NUCLEOTIDE SEQUENCE [LARGE SCALE GENOMIC DNA]</scope>
</reference>
<dbReference type="Gene3D" id="3.40.50.10900">
    <property type="entry name" value="PAC-like subunit"/>
    <property type="match status" value="2"/>
</dbReference>
<evidence type="ECO:0000256" key="2">
    <source>
        <dbReference type="ARBA" id="ARBA00023186"/>
    </source>
</evidence>
<proteinExistence type="inferred from homology"/>
<comment type="subunit">
    <text evidence="4">Forms a heterodimer with PSMG1.</text>
</comment>
<comment type="similarity">
    <text evidence="3 4">Belongs to the PSMG2 family.</text>
</comment>
<evidence type="ECO:0000256" key="3">
    <source>
        <dbReference type="ARBA" id="ARBA00025745"/>
    </source>
</evidence>
<dbReference type="PANTHER" id="PTHR12970:SF1">
    <property type="entry name" value="PROTEASOME ASSEMBLY CHAPERONE 2"/>
    <property type="match status" value="1"/>
</dbReference>
<keyword evidence="6" id="KW-1185">Reference proteome</keyword>
<dbReference type="AlphaFoldDB" id="A0A383VH44"/>
<dbReference type="GO" id="GO:0043248">
    <property type="term" value="P:proteasome assembly"/>
    <property type="evidence" value="ECO:0007669"/>
    <property type="project" value="TreeGrafter"/>
</dbReference>
<dbReference type="InterPro" id="IPR038389">
    <property type="entry name" value="PSMG2_sf"/>
</dbReference>
<dbReference type="GO" id="GO:0005829">
    <property type="term" value="C:cytosol"/>
    <property type="evidence" value="ECO:0007669"/>
    <property type="project" value="TreeGrafter"/>
</dbReference>
<accession>A0A383VH44</accession>
<evidence type="ECO:0000313" key="5">
    <source>
        <dbReference type="EMBL" id="SZX64817.1"/>
    </source>
</evidence>
<name>A0A383VH44_TETOB</name>
<evidence type="ECO:0000256" key="1">
    <source>
        <dbReference type="ARBA" id="ARBA00019186"/>
    </source>
</evidence>
<organism evidence="5 6">
    <name type="scientific">Tetradesmus obliquus</name>
    <name type="common">Green alga</name>
    <name type="synonym">Acutodesmus obliquus</name>
    <dbReference type="NCBI Taxonomy" id="3088"/>
    <lineage>
        <taxon>Eukaryota</taxon>
        <taxon>Viridiplantae</taxon>
        <taxon>Chlorophyta</taxon>
        <taxon>core chlorophytes</taxon>
        <taxon>Chlorophyceae</taxon>
        <taxon>CS clade</taxon>
        <taxon>Sphaeropleales</taxon>
        <taxon>Scenedesmaceae</taxon>
        <taxon>Tetradesmus</taxon>
    </lineage>
</organism>
<dbReference type="EMBL" id="FNXT01000469">
    <property type="protein sequence ID" value="SZX64817.1"/>
    <property type="molecule type" value="Genomic_DNA"/>
</dbReference>
<keyword evidence="2 4" id="KW-0143">Chaperone</keyword>
<dbReference type="PANTHER" id="PTHR12970">
    <property type="entry name" value="PROTEASOME ASSEMBLY CHAPERONE 2"/>
    <property type="match status" value="1"/>
</dbReference>
<evidence type="ECO:0000256" key="4">
    <source>
        <dbReference type="PIRNR" id="PIRNR010044"/>
    </source>
</evidence>
<sequence>MSVQLYKAGDADPELQGAVLVLPAVAFANIGELTVDVLVCTLKAQLVARLDEPDLLACAGNNAYSLQPPGLLATALELYQVPGSRVFLLQQRAPTIPGRQQAFAASIMAWAKQAGFAQLLLLCGLDAQYRREQQLEGTQLRFLDSSRSGAAAAGSDGVQPAAAAAAAGDSGSFAGSCSAVGLRQLESDIIQTEREVHGLLPPWPLLDAAQQQALPVTLLATFAAEGDNVEDALALAGRLLRVLQLQGLVAEDGGGAAAAGSSGDEQGQGEVQIKLQVPCSWVGLYGRSFDKSLF</sequence>
<dbReference type="InterPro" id="IPR019151">
    <property type="entry name" value="Proteasome_assmbl_chaperone_2"/>
</dbReference>
<gene>
    <name evidence="5" type="ORF">BQ4739_LOCUS5306</name>
</gene>
<dbReference type="Proteomes" id="UP000256970">
    <property type="component" value="Unassembled WGS sequence"/>
</dbReference>
<evidence type="ECO:0000313" key="6">
    <source>
        <dbReference type="Proteomes" id="UP000256970"/>
    </source>
</evidence>
<dbReference type="STRING" id="3088.A0A383VH44"/>
<comment type="function">
    <text evidence="4">Chaperone protein which promotes assembly of the 20S proteasome as part of a heterodimer with PSMG1.</text>
</comment>
<dbReference type="Pfam" id="PF09754">
    <property type="entry name" value="PAC2"/>
    <property type="match status" value="1"/>
</dbReference>
<protein>
    <recommendedName>
        <fullName evidence="1 4">Proteasome assembly chaperone 2</fullName>
    </recommendedName>
</protein>